<evidence type="ECO:0000313" key="9">
    <source>
        <dbReference type="EMBL" id="SCZ79456.1"/>
    </source>
</evidence>
<dbReference type="InterPro" id="IPR007115">
    <property type="entry name" value="6-PTP_synth/QueD"/>
</dbReference>
<evidence type="ECO:0000256" key="5">
    <source>
        <dbReference type="ARBA" id="ARBA00031449"/>
    </source>
</evidence>
<dbReference type="Proteomes" id="UP000199208">
    <property type="component" value="Unassembled WGS sequence"/>
</dbReference>
<dbReference type="EMBL" id="FMWL01000007">
    <property type="protein sequence ID" value="SCZ79456.1"/>
    <property type="molecule type" value="Genomic_DNA"/>
</dbReference>
<organism evidence="9 10">
    <name type="scientific">Acidaminobacter hydrogenoformans DSM 2784</name>
    <dbReference type="NCBI Taxonomy" id="1120920"/>
    <lineage>
        <taxon>Bacteria</taxon>
        <taxon>Bacillati</taxon>
        <taxon>Bacillota</taxon>
        <taxon>Clostridia</taxon>
        <taxon>Peptostreptococcales</taxon>
        <taxon>Acidaminobacteraceae</taxon>
        <taxon>Acidaminobacter</taxon>
    </lineage>
</organism>
<evidence type="ECO:0000256" key="4">
    <source>
        <dbReference type="ARBA" id="ARBA00018141"/>
    </source>
</evidence>
<sequence>MLQSFLFSKLNIIERMKYAVYYLKSEHSFDSAHFLANYEGKCRHIHGHRWRVIVEIMSPTLNTDEALDGMIVDFSKLKKDIKAEVDFFDHALIIEKGSLKPSTLTALIDEAFHVVEVDFRPTAERFSKYFYDRMTLKGYQVKSATVYETPANAASYEEDPHGTV</sequence>
<protein>
    <recommendedName>
        <fullName evidence="4">6-carboxy-5,6,7,8-tetrahydropterin synthase</fullName>
        <ecNumber evidence="3">4.1.2.50</ecNumber>
    </recommendedName>
    <alternativeName>
        <fullName evidence="5">Queuosine biosynthesis protein QueD</fullName>
    </alternativeName>
</protein>
<accession>A0A1G5RZM0</accession>
<comment type="similarity">
    <text evidence="2">Belongs to the PTPS family. QueD subfamily.</text>
</comment>
<dbReference type="GO" id="GO:0046872">
    <property type="term" value="F:metal ion binding"/>
    <property type="evidence" value="ECO:0007669"/>
    <property type="project" value="UniProtKB-KW"/>
</dbReference>
<name>A0A1G5RZM0_9FIRM</name>
<reference evidence="9 10" key="1">
    <citation type="submission" date="2016-10" db="EMBL/GenBank/DDBJ databases">
        <authorList>
            <person name="de Groot N.N."/>
        </authorList>
    </citation>
    <scope>NUCLEOTIDE SEQUENCE [LARGE SCALE GENOMIC DNA]</scope>
    <source>
        <strain evidence="9 10">DSM 2784</strain>
    </source>
</reference>
<dbReference type="PANTHER" id="PTHR12589:SF8">
    <property type="entry name" value="6-CARBOXY-5,6,7,8-TETRAHYDROPTERIN SYNTHASE"/>
    <property type="match status" value="1"/>
</dbReference>
<dbReference type="GO" id="GO:0070497">
    <property type="term" value="F:6-carboxytetrahydropterin synthase activity"/>
    <property type="evidence" value="ECO:0007669"/>
    <property type="project" value="UniProtKB-EC"/>
</dbReference>
<feature type="binding site" evidence="8">
    <location>
        <position position="48"/>
    </location>
    <ligand>
        <name>Zn(2+)</name>
        <dbReference type="ChEBI" id="CHEBI:29105"/>
    </ligand>
</feature>
<comment type="catalytic activity">
    <reaction evidence="6">
        <text>7,8-dihydroneopterin 3'-triphosphate + H2O = 6-carboxy-5,6,7,8-tetrahydropterin + triphosphate + acetaldehyde + 2 H(+)</text>
        <dbReference type="Rhea" id="RHEA:27966"/>
        <dbReference type="ChEBI" id="CHEBI:15343"/>
        <dbReference type="ChEBI" id="CHEBI:15377"/>
        <dbReference type="ChEBI" id="CHEBI:15378"/>
        <dbReference type="ChEBI" id="CHEBI:18036"/>
        <dbReference type="ChEBI" id="CHEBI:58462"/>
        <dbReference type="ChEBI" id="CHEBI:61032"/>
        <dbReference type="EC" id="4.1.2.50"/>
    </reaction>
</comment>
<dbReference type="Gene3D" id="3.30.479.10">
    <property type="entry name" value="6-pyruvoyl tetrahydropterin synthase/QueD"/>
    <property type="match status" value="1"/>
</dbReference>
<dbReference type="UniPathway" id="UPA00391"/>
<comment type="cofactor">
    <cofactor evidence="8">
        <name>Zn(2+)</name>
        <dbReference type="ChEBI" id="CHEBI:29105"/>
    </cofactor>
    <text evidence="8">Binds 1 zinc ion per subunit.</text>
</comment>
<dbReference type="Pfam" id="PF01242">
    <property type="entry name" value="PTPS"/>
    <property type="match status" value="1"/>
</dbReference>
<evidence type="ECO:0000256" key="2">
    <source>
        <dbReference type="ARBA" id="ARBA00008900"/>
    </source>
</evidence>
<dbReference type="InterPro" id="IPR038418">
    <property type="entry name" value="6-PTP_synth/QueD_sf"/>
</dbReference>
<feature type="active site" description="Charge relay system" evidence="7">
    <location>
        <position position="148"/>
    </location>
</feature>
<evidence type="ECO:0000313" key="10">
    <source>
        <dbReference type="Proteomes" id="UP000199208"/>
    </source>
</evidence>
<evidence type="ECO:0000256" key="8">
    <source>
        <dbReference type="PIRSR" id="PIRSR006113-2"/>
    </source>
</evidence>
<evidence type="ECO:0000256" key="3">
    <source>
        <dbReference type="ARBA" id="ARBA00012982"/>
    </source>
</evidence>
<gene>
    <name evidence="9" type="ORF">SAMN03080599_01767</name>
</gene>
<feature type="active site" description="Proton acceptor" evidence="7">
    <location>
        <position position="42"/>
    </location>
</feature>
<evidence type="ECO:0000256" key="7">
    <source>
        <dbReference type="PIRSR" id="PIRSR006113-1"/>
    </source>
</evidence>
<proteinExistence type="inferred from homology"/>
<feature type="binding site" evidence="8">
    <location>
        <position position="33"/>
    </location>
    <ligand>
        <name>Zn(2+)</name>
        <dbReference type="ChEBI" id="CHEBI:29105"/>
    </ligand>
</feature>
<keyword evidence="8" id="KW-0479">Metal-binding</keyword>
<evidence type="ECO:0000256" key="6">
    <source>
        <dbReference type="ARBA" id="ARBA00048807"/>
    </source>
</evidence>
<evidence type="ECO:0000256" key="1">
    <source>
        <dbReference type="ARBA" id="ARBA00005061"/>
    </source>
</evidence>
<dbReference type="SUPFAM" id="SSF55620">
    <property type="entry name" value="Tetrahydrobiopterin biosynthesis enzymes-like"/>
    <property type="match status" value="1"/>
</dbReference>
<dbReference type="STRING" id="1120920.SAMN03080599_01767"/>
<comment type="pathway">
    <text evidence="1">Purine metabolism; 7-cyano-7-deazaguanine biosynthesis.</text>
</comment>
<dbReference type="AlphaFoldDB" id="A0A1G5RZM0"/>
<keyword evidence="8" id="KW-0862">Zinc</keyword>
<dbReference type="EC" id="4.1.2.50" evidence="3"/>
<feature type="binding site" evidence="8">
    <location>
        <position position="46"/>
    </location>
    <ligand>
        <name>Zn(2+)</name>
        <dbReference type="ChEBI" id="CHEBI:29105"/>
    </ligand>
</feature>
<keyword evidence="10" id="KW-1185">Reference proteome</keyword>
<feature type="active site" description="Charge relay system" evidence="7">
    <location>
        <position position="90"/>
    </location>
</feature>
<dbReference type="PANTHER" id="PTHR12589">
    <property type="entry name" value="PYRUVOYL TETRAHYDROBIOPTERIN SYNTHASE"/>
    <property type="match status" value="1"/>
</dbReference>
<dbReference type="PIRSF" id="PIRSF006113">
    <property type="entry name" value="PTP_synth"/>
    <property type="match status" value="1"/>
</dbReference>